<keyword evidence="6 12" id="KW-0479">Metal-binding</keyword>
<evidence type="ECO:0000256" key="12">
    <source>
        <dbReference type="HAMAP-Rule" id="MF_00974"/>
    </source>
</evidence>
<dbReference type="Gene3D" id="3.90.580.10">
    <property type="entry name" value="Zinc finger, CHC2-type domain"/>
    <property type="match status" value="1"/>
</dbReference>
<evidence type="ECO:0000256" key="11">
    <source>
        <dbReference type="ARBA" id="ARBA00023163"/>
    </source>
</evidence>
<reference evidence="16 17" key="1">
    <citation type="submission" date="2020-07" db="EMBL/GenBank/DDBJ databases">
        <authorList>
            <person name="Criscuolo A."/>
        </authorList>
    </citation>
    <scope>NUCLEOTIDE SEQUENCE [LARGE SCALE GENOMIC DNA]</scope>
    <source>
        <strain evidence="16">CIP111649</strain>
    </source>
</reference>
<evidence type="ECO:0000313" key="16">
    <source>
        <dbReference type="EMBL" id="CAD2078208.1"/>
    </source>
</evidence>
<comment type="function">
    <text evidence="12 13">RNA polymerase that catalyzes the synthesis of short RNA molecules used as primers for DNA polymerase during DNA replication.</text>
</comment>
<evidence type="ECO:0000256" key="3">
    <source>
        <dbReference type="ARBA" id="ARBA00022679"/>
    </source>
</evidence>
<dbReference type="Proteomes" id="UP000589351">
    <property type="component" value="Unassembled WGS sequence"/>
</dbReference>
<comment type="cofactor">
    <cofactor evidence="12 13 14">
        <name>Zn(2+)</name>
        <dbReference type="ChEBI" id="CHEBI:29105"/>
    </cofactor>
    <text evidence="12 13 14">Binds 1 zinc ion per monomer.</text>
</comment>
<dbReference type="InterPro" id="IPR036977">
    <property type="entry name" value="DNA_primase_Znf_CHC2"/>
</dbReference>
<comment type="catalytic activity">
    <reaction evidence="12">
        <text>ssDNA + n NTP = ssDNA/pppN(pN)n-1 hybrid + (n-1) diphosphate.</text>
        <dbReference type="EC" id="2.7.7.101"/>
    </reaction>
</comment>
<accession>A0A6V7RJA3</accession>
<dbReference type="InterPro" id="IPR050219">
    <property type="entry name" value="DnaG_primase"/>
</dbReference>
<dbReference type="SUPFAM" id="SSF57783">
    <property type="entry name" value="Zinc beta-ribbon"/>
    <property type="match status" value="1"/>
</dbReference>
<dbReference type="SMART" id="SM00493">
    <property type="entry name" value="TOPRIM"/>
    <property type="match status" value="1"/>
</dbReference>
<sequence>MRIPVETIEKIREQTDITELVASYIKLERRGRNYVGLCPFHEEKTPSFSVSPDKQIAHCFGCKKGGNVFQFLMEIENISFTEAAAKLGEPLNIKIEQPKENIREDDMVAIKMHDYLSDLYHHLLMNTNEGDQALQYLLDRGFTNDLIRQERIGFAPNMSHFAKNALLEHGYNEEAAYQAGLLSRNEENFSYYDRFTSRIMIPIKNHQGYHVGFTGRSLDGSEPKYLNTPETEIFKKRELFFNLSDARKHIRKLDNIILMEGHMDVLKVKMTKVQNIVATMGTELSKENISLLERLTSNVTLMFDGDNAGVNATLKVGDTLLQHSFNVFVQKLPDKMDPDEYIEKYGQEKFEAFIDKSQRNYIHFKAEKLKFDAGENDMKLGQNIKLVLDDLKYVSDELTRDRLLTSIASIFKVEKNTLIGRVPNALNEKSKVAPVIDYEVNNLSLRQKKERYLTKIMMMNPDLLKEFSDDLSKDILTFKPYYDIIRGLCVYFQTHDVFEISLALNYLDSALTDTLIDLDNIIIPSDVSESEINDYLEDLSGIRNSENEIQLLHRQLEIAERDNDIELQLKLTDEIIKLNRIFKM</sequence>
<dbReference type="Gene3D" id="3.90.980.10">
    <property type="entry name" value="DNA primase, catalytic core, N-terminal domain"/>
    <property type="match status" value="1"/>
</dbReference>
<keyword evidence="3 12" id="KW-0808">Transferase</keyword>
<dbReference type="Gene3D" id="1.20.50.20">
    <property type="entry name" value="DnaG, RNA polymerase domain, helical bundle"/>
    <property type="match status" value="1"/>
</dbReference>
<dbReference type="HAMAP" id="MF_00974">
    <property type="entry name" value="DNA_primase_DnaG"/>
    <property type="match status" value="1"/>
</dbReference>
<evidence type="ECO:0000256" key="9">
    <source>
        <dbReference type="ARBA" id="ARBA00022842"/>
    </source>
</evidence>
<organism evidence="16 17">
    <name type="scientific">Jeotgalicoccus meleagridis</name>
    <dbReference type="NCBI Taxonomy" id="2759181"/>
    <lineage>
        <taxon>Bacteria</taxon>
        <taxon>Bacillati</taxon>
        <taxon>Bacillota</taxon>
        <taxon>Bacilli</taxon>
        <taxon>Bacillales</taxon>
        <taxon>Staphylococcaceae</taxon>
        <taxon>Jeotgalicoccus</taxon>
    </lineage>
</organism>
<dbReference type="RefSeq" id="WP_185125833.1">
    <property type="nucleotide sequence ID" value="NZ_CAJEWD010000008.1"/>
</dbReference>
<keyword evidence="5 12" id="KW-0235">DNA replication</keyword>
<evidence type="ECO:0000256" key="7">
    <source>
        <dbReference type="ARBA" id="ARBA00022771"/>
    </source>
</evidence>
<dbReference type="PIRSF" id="PIRSF002811">
    <property type="entry name" value="DnaG"/>
    <property type="match status" value="1"/>
</dbReference>
<evidence type="ECO:0000256" key="10">
    <source>
        <dbReference type="ARBA" id="ARBA00023125"/>
    </source>
</evidence>
<dbReference type="Pfam" id="PF01807">
    <property type="entry name" value="Zn_ribbon_DnaG"/>
    <property type="match status" value="1"/>
</dbReference>
<dbReference type="SUPFAM" id="SSF56731">
    <property type="entry name" value="DNA primase core"/>
    <property type="match status" value="1"/>
</dbReference>
<dbReference type="AlphaFoldDB" id="A0A6V7RJA3"/>
<dbReference type="InterPro" id="IPR006295">
    <property type="entry name" value="DNA_primase_DnaG"/>
</dbReference>
<keyword evidence="1 12" id="KW-0240">DNA-directed RNA polymerase</keyword>
<proteinExistence type="inferred from homology"/>
<dbReference type="InterPro" id="IPR030846">
    <property type="entry name" value="DnaG_bac"/>
</dbReference>
<feature type="zinc finger region" description="CHC2-type" evidence="12 14">
    <location>
        <begin position="38"/>
        <end position="62"/>
    </location>
</feature>
<keyword evidence="8 12" id="KW-0862">Zinc</keyword>
<evidence type="ECO:0000256" key="14">
    <source>
        <dbReference type="PIRSR" id="PIRSR002811-1"/>
    </source>
</evidence>
<comment type="similarity">
    <text evidence="12 13">Belongs to the DnaG primase family.</text>
</comment>
<dbReference type="GO" id="GO:0003677">
    <property type="term" value="F:DNA binding"/>
    <property type="evidence" value="ECO:0007669"/>
    <property type="project" value="UniProtKB-KW"/>
</dbReference>
<dbReference type="InterPro" id="IPR037068">
    <property type="entry name" value="DNA_primase_core_N_sf"/>
</dbReference>
<comment type="caution">
    <text evidence="16">The sequence shown here is derived from an EMBL/GenBank/DDBJ whole genome shotgun (WGS) entry which is preliminary data.</text>
</comment>
<evidence type="ECO:0000259" key="15">
    <source>
        <dbReference type="PROSITE" id="PS50880"/>
    </source>
</evidence>
<dbReference type="GO" id="GO:0005737">
    <property type="term" value="C:cytoplasm"/>
    <property type="evidence" value="ECO:0007669"/>
    <property type="project" value="TreeGrafter"/>
</dbReference>
<gene>
    <name evidence="12 16" type="primary">dnaG</name>
    <name evidence="16" type="ORF">JEODO184_01327</name>
</gene>
<dbReference type="GO" id="GO:0000428">
    <property type="term" value="C:DNA-directed RNA polymerase complex"/>
    <property type="evidence" value="ECO:0007669"/>
    <property type="project" value="UniProtKB-KW"/>
</dbReference>
<evidence type="ECO:0000256" key="13">
    <source>
        <dbReference type="PIRNR" id="PIRNR002811"/>
    </source>
</evidence>
<evidence type="ECO:0000256" key="8">
    <source>
        <dbReference type="ARBA" id="ARBA00022833"/>
    </source>
</evidence>
<dbReference type="Pfam" id="PF13155">
    <property type="entry name" value="Toprim_2"/>
    <property type="match status" value="1"/>
</dbReference>
<keyword evidence="7 12" id="KW-0863">Zinc-finger</keyword>
<comment type="domain">
    <text evidence="12">Contains an N-terminal zinc-binding domain, a central core domain that contains the primase activity, and a C-terminal DnaB-binding domain.</text>
</comment>
<dbReference type="Pfam" id="PF08275">
    <property type="entry name" value="DNAG_N"/>
    <property type="match status" value="1"/>
</dbReference>
<dbReference type="NCBIfam" id="TIGR01391">
    <property type="entry name" value="dnaG"/>
    <property type="match status" value="1"/>
</dbReference>
<evidence type="ECO:0000256" key="6">
    <source>
        <dbReference type="ARBA" id="ARBA00022723"/>
    </source>
</evidence>
<dbReference type="GO" id="GO:0006269">
    <property type="term" value="P:DNA replication, synthesis of primer"/>
    <property type="evidence" value="ECO:0007669"/>
    <property type="project" value="UniProtKB-UniRule"/>
</dbReference>
<dbReference type="EMBL" id="CAJEWD010000008">
    <property type="protein sequence ID" value="CAD2078208.1"/>
    <property type="molecule type" value="Genomic_DNA"/>
</dbReference>
<name>A0A6V7RJA3_9STAP</name>
<keyword evidence="9" id="KW-0460">Magnesium</keyword>
<protein>
    <recommendedName>
        <fullName evidence="12 13">DNA primase</fullName>
        <ecNumber evidence="12">2.7.7.101</ecNumber>
    </recommendedName>
</protein>
<evidence type="ECO:0000256" key="2">
    <source>
        <dbReference type="ARBA" id="ARBA00022515"/>
    </source>
</evidence>
<dbReference type="InterPro" id="IPR013264">
    <property type="entry name" value="DNAG_N"/>
</dbReference>
<dbReference type="GO" id="GO:0008270">
    <property type="term" value="F:zinc ion binding"/>
    <property type="evidence" value="ECO:0007669"/>
    <property type="project" value="UniProtKB-UniRule"/>
</dbReference>
<evidence type="ECO:0000256" key="1">
    <source>
        <dbReference type="ARBA" id="ARBA00022478"/>
    </source>
</evidence>
<keyword evidence="2 12" id="KW-0639">Primosome</keyword>
<comment type="subunit">
    <text evidence="12">Monomer. Interacts with DnaB.</text>
</comment>
<dbReference type="PANTHER" id="PTHR30313:SF2">
    <property type="entry name" value="DNA PRIMASE"/>
    <property type="match status" value="1"/>
</dbReference>
<dbReference type="SMART" id="SM00400">
    <property type="entry name" value="ZnF_CHCC"/>
    <property type="match status" value="1"/>
</dbReference>
<keyword evidence="17" id="KW-1185">Reference proteome</keyword>
<dbReference type="InterPro" id="IPR034151">
    <property type="entry name" value="TOPRIM_DnaG_bac"/>
</dbReference>
<keyword evidence="10 12" id="KW-0238">DNA-binding</keyword>
<evidence type="ECO:0000256" key="4">
    <source>
        <dbReference type="ARBA" id="ARBA00022695"/>
    </source>
</evidence>
<evidence type="ECO:0000313" key="17">
    <source>
        <dbReference type="Proteomes" id="UP000589351"/>
    </source>
</evidence>
<dbReference type="InterPro" id="IPR006171">
    <property type="entry name" value="TOPRIM_dom"/>
</dbReference>
<dbReference type="EC" id="2.7.7.101" evidence="12"/>
<dbReference type="InterPro" id="IPR002694">
    <property type="entry name" value="Znf_CHC2"/>
</dbReference>
<evidence type="ECO:0000256" key="5">
    <source>
        <dbReference type="ARBA" id="ARBA00022705"/>
    </source>
</evidence>
<dbReference type="GO" id="GO:0003899">
    <property type="term" value="F:DNA-directed RNA polymerase activity"/>
    <property type="evidence" value="ECO:0007669"/>
    <property type="project" value="UniProtKB-UniRule"/>
</dbReference>
<dbReference type="GO" id="GO:1990077">
    <property type="term" value="C:primosome complex"/>
    <property type="evidence" value="ECO:0007669"/>
    <property type="project" value="UniProtKB-KW"/>
</dbReference>
<dbReference type="Gene3D" id="1.10.860.10">
    <property type="entry name" value="DNAb Helicase, Chain A"/>
    <property type="match status" value="1"/>
</dbReference>
<dbReference type="PROSITE" id="PS50880">
    <property type="entry name" value="TOPRIM"/>
    <property type="match status" value="1"/>
</dbReference>
<dbReference type="Gene3D" id="3.40.1360.10">
    <property type="match status" value="1"/>
</dbReference>
<dbReference type="PANTHER" id="PTHR30313">
    <property type="entry name" value="DNA PRIMASE"/>
    <property type="match status" value="1"/>
</dbReference>
<dbReference type="InterPro" id="IPR016136">
    <property type="entry name" value="DNA_helicase_N/primase_C"/>
</dbReference>
<dbReference type="FunFam" id="3.90.580.10:FF:000001">
    <property type="entry name" value="DNA primase"/>
    <property type="match status" value="1"/>
</dbReference>
<dbReference type="CDD" id="cd03364">
    <property type="entry name" value="TOPRIM_DnaG_primases"/>
    <property type="match status" value="1"/>
</dbReference>
<keyword evidence="11 12" id="KW-0804">Transcription</keyword>
<feature type="domain" description="Toprim" evidence="15">
    <location>
        <begin position="254"/>
        <end position="333"/>
    </location>
</feature>
<keyword evidence="4 12" id="KW-0548">Nucleotidyltransferase</keyword>